<dbReference type="EMBL" id="CP015098">
    <property type="protein sequence ID" value="AMW12365.1"/>
    <property type="molecule type" value="Genomic_DNA"/>
</dbReference>
<accession>A0A143C5W7</accession>
<dbReference type="KEGG" id="stsi:A4E84_24460"/>
<organism evidence="2 3">
    <name type="scientific">Streptomyces qaidamensis</name>
    <dbReference type="NCBI Taxonomy" id="1783515"/>
    <lineage>
        <taxon>Bacteria</taxon>
        <taxon>Bacillati</taxon>
        <taxon>Actinomycetota</taxon>
        <taxon>Actinomycetes</taxon>
        <taxon>Kitasatosporales</taxon>
        <taxon>Streptomycetaceae</taxon>
        <taxon>Streptomyces</taxon>
        <taxon>Streptomyces aurantiacus group</taxon>
    </lineage>
</organism>
<keyword evidence="1" id="KW-0732">Signal</keyword>
<dbReference type="AlphaFoldDB" id="A0A143C5W7"/>
<evidence type="ECO:0000313" key="2">
    <source>
        <dbReference type="EMBL" id="AMW12365.1"/>
    </source>
</evidence>
<keyword evidence="3" id="KW-1185">Reference proteome</keyword>
<sequence length="113" mass="12160">MELVLGRLRRLTVSLGFTLVSALLQSGFVAAAAVPAVATVPVRAEAERAIAAAAVPSDLYFMVSCRLRAMPFAHRGRRELCSGQVKLRIMGCPGRRIGRRSRRIPPVTVGCCP</sequence>
<name>A0A143C5W7_9ACTN</name>
<evidence type="ECO:0000256" key="1">
    <source>
        <dbReference type="SAM" id="SignalP"/>
    </source>
</evidence>
<gene>
    <name evidence="2" type="ORF">A4E84_24460</name>
</gene>
<proteinExistence type="predicted"/>
<dbReference type="Proteomes" id="UP000076096">
    <property type="component" value="Chromosome"/>
</dbReference>
<feature type="chain" id="PRO_5007507604" evidence="1">
    <location>
        <begin position="33"/>
        <end position="113"/>
    </location>
</feature>
<dbReference type="STRING" id="1783515.A4E84_24460"/>
<evidence type="ECO:0000313" key="3">
    <source>
        <dbReference type="Proteomes" id="UP000076096"/>
    </source>
</evidence>
<feature type="signal peptide" evidence="1">
    <location>
        <begin position="1"/>
        <end position="32"/>
    </location>
</feature>
<reference evidence="3" key="1">
    <citation type="submission" date="2016-04" db="EMBL/GenBank/DDBJ databases">
        <authorList>
            <person name="Zhang B."/>
        </authorList>
    </citation>
    <scope>NUCLEOTIDE SEQUENCE [LARGE SCALE GENOMIC DNA]</scope>
    <source>
        <strain evidence="3">S10</strain>
    </source>
</reference>
<protein>
    <submittedName>
        <fullName evidence="2">Uncharacterized protein</fullName>
    </submittedName>
</protein>